<dbReference type="Gene3D" id="1.25.40.20">
    <property type="entry name" value="Ankyrin repeat-containing domain"/>
    <property type="match status" value="1"/>
</dbReference>
<dbReference type="PANTHER" id="PTHR24198:SF165">
    <property type="entry name" value="ANKYRIN REPEAT-CONTAINING PROTEIN-RELATED"/>
    <property type="match status" value="1"/>
</dbReference>
<accession>A0ABD2VSG7</accession>
<evidence type="ECO:0000313" key="5">
    <source>
        <dbReference type="Proteomes" id="UP001627154"/>
    </source>
</evidence>
<keyword evidence="1" id="KW-0677">Repeat</keyword>
<proteinExistence type="predicted"/>
<dbReference type="PROSITE" id="PS50088">
    <property type="entry name" value="ANK_REPEAT"/>
    <property type="match status" value="1"/>
</dbReference>
<gene>
    <name evidence="4" type="ORF">TKK_020602</name>
</gene>
<dbReference type="InterPro" id="IPR002110">
    <property type="entry name" value="Ankyrin_rpt"/>
</dbReference>
<sequence length="124" mass="13986">MAEIFFKICDNEHQTVPVNAQDKLGNTPLYLSLKSSHVQTFLLLMNGADPNLANAEGTTPLHIICQQYHNNDLAELFFYLNDVNQQTVQIKTQDKLGDTPLHLALCYGQKKAAYSLLRRGVIRI</sequence>
<dbReference type="Proteomes" id="UP001627154">
    <property type="component" value="Unassembled WGS sequence"/>
</dbReference>
<comment type="caution">
    <text evidence="4">The sequence shown here is derived from an EMBL/GenBank/DDBJ whole genome shotgun (WGS) entry which is preliminary data.</text>
</comment>
<dbReference type="PROSITE" id="PS50297">
    <property type="entry name" value="ANK_REP_REGION"/>
    <property type="match status" value="1"/>
</dbReference>
<dbReference type="SMART" id="SM00248">
    <property type="entry name" value="ANK"/>
    <property type="match status" value="3"/>
</dbReference>
<dbReference type="EMBL" id="JBJJXI010000193">
    <property type="protein sequence ID" value="KAL3383492.1"/>
    <property type="molecule type" value="Genomic_DNA"/>
</dbReference>
<evidence type="ECO:0000313" key="4">
    <source>
        <dbReference type="EMBL" id="KAL3383492.1"/>
    </source>
</evidence>
<protein>
    <submittedName>
        <fullName evidence="4">Uncharacterized protein</fullName>
    </submittedName>
</protein>
<evidence type="ECO:0000256" key="1">
    <source>
        <dbReference type="ARBA" id="ARBA00022737"/>
    </source>
</evidence>
<feature type="repeat" description="ANK" evidence="3">
    <location>
        <begin position="96"/>
        <end position="121"/>
    </location>
</feature>
<evidence type="ECO:0000256" key="3">
    <source>
        <dbReference type="PROSITE-ProRule" id="PRU00023"/>
    </source>
</evidence>
<keyword evidence="2 3" id="KW-0040">ANK repeat</keyword>
<dbReference type="AlphaFoldDB" id="A0ABD2VSG7"/>
<name>A0ABD2VSG7_9HYME</name>
<organism evidence="4 5">
    <name type="scientific">Trichogramma kaykai</name>
    <dbReference type="NCBI Taxonomy" id="54128"/>
    <lineage>
        <taxon>Eukaryota</taxon>
        <taxon>Metazoa</taxon>
        <taxon>Ecdysozoa</taxon>
        <taxon>Arthropoda</taxon>
        <taxon>Hexapoda</taxon>
        <taxon>Insecta</taxon>
        <taxon>Pterygota</taxon>
        <taxon>Neoptera</taxon>
        <taxon>Endopterygota</taxon>
        <taxon>Hymenoptera</taxon>
        <taxon>Apocrita</taxon>
        <taxon>Proctotrupomorpha</taxon>
        <taxon>Chalcidoidea</taxon>
        <taxon>Trichogrammatidae</taxon>
        <taxon>Trichogramma</taxon>
    </lineage>
</organism>
<dbReference type="InterPro" id="IPR036770">
    <property type="entry name" value="Ankyrin_rpt-contain_sf"/>
</dbReference>
<dbReference type="Pfam" id="PF12796">
    <property type="entry name" value="Ank_2"/>
    <property type="match status" value="1"/>
</dbReference>
<dbReference type="PANTHER" id="PTHR24198">
    <property type="entry name" value="ANKYRIN REPEAT AND PROTEIN KINASE DOMAIN-CONTAINING PROTEIN"/>
    <property type="match status" value="1"/>
</dbReference>
<reference evidence="4 5" key="1">
    <citation type="journal article" date="2024" name="bioRxiv">
        <title>A reference genome for Trichogramma kaykai: A tiny desert-dwelling parasitoid wasp with competing sex-ratio distorters.</title>
        <authorList>
            <person name="Culotta J."/>
            <person name="Lindsey A.R."/>
        </authorList>
    </citation>
    <scope>NUCLEOTIDE SEQUENCE [LARGE SCALE GENOMIC DNA]</scope>
    <source>
        <strain evidence="4 5">KSX58</strain>
    </source>
</reference>
<dbReference type="SUPFAM" id="SSF48403">
    <property type="entry name" value="Ankyrin repeat"/>
    <property type="match status" value="1"/>
</dbReference>
<evidence type="ECO:0000256" key="2">
    <source>
        <dbReference type="ARBA" id="ARBA00023043"/>
    </source>
</evidence>
<keyword evidence="5" id="KW-1185">Reference proteome</keyword>